<gene>
    <name evidence="1" type="ORF">C7456_11136</name>
</gene>
<reference evidence="1 2" key="1">
    <citation type="submission" date="2018-05" db="EMBL/GenBank/DDBJ databases">
        <title>Genomic Encyclopedia of Type Strains, Phase IV (KMG-IV): sequencing the most valuable type-strain genomes for metagenomic binning, comparative biology and taxonomic classification.</title>
        <authorList>
            <person name="Goeker M."/>
        </authorList>
    </citation>
    <scope>NUCLEOTIDE SEQUENCE [LARGE SCALE GENOMIC DNA]</scope>
    <source>
        <strain evidence="1 2">DSM 14263</strain>
    </source>
</reference>
<evidence type="ECO:0000313" key="2">
    <source>
        <dbReference type="Proteomes" id="UP000245812"/>
    </source>
</evidence>
<name>A0A316HW57_9GAMM</name>
<accession>A0A316HW57</accession>
<dbReference type="AlphaFoldDB" id="A0A316HW57"/>
<protein>
    <submittedName>
        <fullName evidence="1">Uncharacterized protein</fullName>
    </submittedName>
</protein>
<dbReference type="Proteomes" id="UP000245812">
    <property type="component" value="Unassembled WGS sequence"/>
</dbReference>
<evidence type="ECO:0000313" key="1">
    <source>
        <dbReference type="EMBL" id="PWK84358.1"/>
    </source>
</evidence>
<dbReference type="OrthoDB" id="34459at2"/>
<keyword evidence="2" id="KW-1185">Reference proteome</keyword>
<comment type="caution">
    <text evidence="1">The sequence shown here is derived from an EMBL/GenBank/DDBJ whole genome shotgun (WGS) entry which is preliminary data.</text>
</comment>
<sequence>MEHPQTPDGRYMVVRGRLWRVANPHLSPQERETLVRALMAARRQVKATMAAGDAAALAAARRSVNAAKIALGERGPVWWQDGAKDFNRYLVKNTPYRDWYEQLIGPPA</sequence>
<dbReference type="EMBL" id="QGHC01000011">
    <property type="protein sequence ID" value="PWK84358.1"/>
    <property type="molecule type" value="Genomic_DNA"/>
</dbReference>
<dbReference type="RefSeq" id="WP_109724385.1">
    <property type="nucleotide sequence ID" value="NZ_MSZV01000095.1"/>
</dbReference>
<organism evidence="1 2">
    <name type="scientific">Fulvimonas soli</name>
    <dbReference type="NCBI Taxonomy" id="155197"/>
    <lineage>
        <taxon>Bacteria</taxon>
        <taxon>Pseudomonadati</taxon>
        <taxon>Pseudomonadota</taxon>
        <taxon>Gammaproteobacteria</taxon>
        <taxon>Lysobacterales</taxon>
        <taxon>Rhodanobacteraceae</taxon>
        <taxon>Fulvimonas</taxon>
    </lineage>
</organism>
<proteinExistence type="predicted"/>